<evidence type="ECO:0008006" key="5">
    <source>
        <dbReference type="Google" id="ProtNLM"/>
    </source>
</evidence>
<organism evidence="3 4">
    <name type="scientific">Streptomyces cupreus</name>
    <dbReference type="NCBI Taxonomy" id="2759956"/>
    <lineage>
        <taxon>Bacteria</taxon>
        <taxon>Bacillati</taxon>
        <taxon>Actinomycetota</taxon>
        <taxon>Actinomycetes</taxon>
        <taxon>Kitasatosporales</taxon>
        <taxon>Streptomycetaceae</taxon>
        <taxon>Streptomyces</taxon>
    </lineage>
</organism>
<keyword evidence="1" id="KW-0812">Transmembrane</keyword>
<keyword evidence="1" id="KW-0472">Membrane</keyword>
<evidence type="ECO:0000313" key="4">
    <source>
        <dbReference type="Proteomes" id="UP000584670"/>
    </source>
</evidence>
<keyword evidence="2" id="KW-0732">Signal</keyword>
<dbReference type="EMBL" id="JACMSF010000018">
    <property type="protein sequence ID" value="MBC2903536.1"/>
    <property type="molecule type" value="Genomic_DNA"/>
</dbReference>
<reference evidence="3 4" key="1">
    <citation type="submission" date="2020-08" db="EMBL/GenBank/DDBJ databases">
        <title>Streptomyces sp. PSKA01 genome sequencing and assembly.</title>
        <authorList>
            <person name="Mandal S."/>
            <person name="Maiti P.K."/>
            <person name="Das P."/>
        </authorList>
    </citation>
    <scope>NUCLEOTIDE SEQUENCE [LARGE SCALE GENOMIC DNA]</scope>
    <source>
        <strain evidence="3 4">PSKA01</strain>
    </source>
</reference>
<dbReference type="AlphaFoldDB" id="A0A7X1J3G7"/>
<keyword evidence="4" id="KW-1185">Reference proteome</keyword>
<evidence type="ECO:0000256" key="1">
    <source>
        <dbReference type="SAM" id="Phobius"/>
    </source>
</evidence>
<keyword evidence="1" id="KW-1133">Transmembrane helix</keyword>
<feature type="signal peptide" evidence="2">
    <location>
        <begin position="1"/>
        <end position="24"/>
    </location>
</feature>
<evidence type="ECO:0000256" key="2">
    <source>
        <dbReference type="SAM" id="SignalP"/>
    </source>
</evidence>
<accession>A0A7X1J3G7</accession>
<feature type="transmembrane region" description="Helical" evidence="1">
    <location>
        <begin position="36"/>
        <end position="53"/>
    </location>
</feature>
<dbReference type="RefSeq" id="WP_186283424.1">
    <property type="nucleotide sequence ID" value="NZ_JACMSF010000018.1"/>
</dbReference>
<evidence type="ECO:0000313" key="3">
    <source>
        <dbReference type="EMBL" id="MBC2903536.1"/>
    </source>
</evidence>
<sequence length="61" mass="6030">MRISKYAKAAVSAVAAGAGSLSVAVTDDAVSAAEGWAALIAVLAALGCTWAVPNRQARKDG</sequence>
<dbReference type="Proteomes" id="UP000584670">
    <property type="component" value="Unassembled WGS sequence"/>
</dbReference>
<proteinExistence type="predicted"/>
<gene>
    <name evidence="3" type="ORF">H4N64_18305</name>
</gene>
<comment type="caution">
    <text evidence="3">The sequence shown here is derived from an EMBL/GenBank/DDBJ whole genome shotgun (WGS) entry which is preliminary data.</text>
</comment>
<protein>
    <recommendedName>
        <fullName evidence="5">Holin</fullName>
    </recommendedName>
</protein>
<name>A0A7X1J3G7_9ACTN</name>
<feature type="chain" id="PRO_5039013616" description="Holin" evidence="2">
    <location>
        <begin position="25"/>
        <end position="61"/>
    </location>
</feature>